<organism evidence="1 2">
    <name type="scientific">Acetohalobium arabaticum (strain ATCC 49924 / DSM 5501 / Z-7288)</name>
    <dbReference type="NCBI Taxonomy" id="574087"/>
    <lineage>
        <taxon>Bacteria</taxon>
        <taxon>Bacillati</taxon>
        <taxon>Bacillota</taxon>
        <taxon>Clostridia</taxon>
        <taxon>Halanaerobiales</taxon>
        <taxon>Halobacteroidaceae</taxon>
        <taxon>Acetohalobium</taxon>
    </lineage>
</organism>
<dbReference type="EMBL" id="CP002105">
    <property type="protein sequence ID" value="ADL12623.1"/>
    <property type="molecule type" value="Genomic_DNA"/>
</dbReference>
<reference evidence="1 2" key="1">
    <citation type="journal article" date="2010" name="Stand. Genomic Sci.">
        <title>Complete genome sequence of Acetohalobium arabaticum type strain (Z-7288).</title>
        <authorList>
            <person name="Sikorski J."/>
            <person name="Lapidus A."/>
            <person name="Chertkov O."/>
            <person name="Lucas S."/>
            <person name="Copeland A."/>
            <person name="Glavina Del Rio T."/>
            <person name="Nolan M."/>
            <person name="Tice H."/>
            <person name="Cheng J.F."/>
            <person name="Han C."/>
            <person name="Brambilla E."/>
            <person name="Pitluck S."/>
            <person name="Liolios K."/>
            <person name="Ivanova N."/>
            <person name="Mavromatis K."/>
            <person name="Mikhailova N."/>
            <person name="Pati A."/>
            <person name="Bruce D."/>
            <person name="Detter C."/>
            <person name="Tapia R."/>
            <person name="Goodwin L."/>
            <person name="Chen A."/>
            <person name="Palaniappan K."/>
            <person name="Land M."/>
            <person name="Hauser L."/>
            <person name="Chang Y.J."/>
            <person name="Jeffries C.D."/>
            <person name="Rohde M."/>
            <person name="Goker M."/>
            <person name="Spring S."/>
            <person name="Woyke T."/>
            <person name="Bristow J."/>
            <person name="Eisen J.A."/>
            <person name="Markowitz V."/>
            <person name="Hugenholtz P."/>
            <person name="Kyrpides N.C."/>
            <person name="Klenk H.P."/>
        </authorList>
    </citation>
    <scope>NUCLEOTIDE SEQUENCE [LARGE SCALE GENOMIC DNA]</scope>
    <source>
        <strain evidence="2">ATCC 49924 / DSM 5501 / Z-7288</strain>
    </source>
</reference>
<accession>D9QQ32</accession>
<dbReference type="KEGG" id="aar:Acear_1100"/>
<evidence type="ECO:0000313" key="1">
    <source>
        <dbReference type="EMBL" id="ADL12623.1"/>
    </source>
</evidence>
<proteinExistence type="predicted"/>
<name>D9QQ32_ACEAZ</name>
<protein>
    <submittedName>
        <fullName evidence="1">Uncharacterized protein</fullName>
    </submittedName>
</protein>
<gene>
    <name evidence="1" type="ordered locus">Acear_1100</name>
</gene>
<dbReference type="HOGENOM" id="CLU_3380010_0_0_9"/>
<keyword evidence="2" id="KW-1185">Reference proteome</keyword>
<sequence>MENVKKSATIDINDYEFIVHLSTEDNGTARWEK</sequence>
<dbReference type="AlphaFoldDB" id="D9QQ32"/>
<dbReference type="Proteomes" id="UP000001661">
    <property type="component" value="Chromosome"/>
</dbReference>
<evidence type="ECO:0000313" key="2">
    <source>
        <dbReference type="Proteomes" id="UP000001661"/>
    </source>
</evidence>